<protein>
    <recommendedName>
        <fullName evidence="1">DUF6795 domain-containing protein</fullName>
    </recommendedName>
</protein>
<accession>A0A7Y3Z9I9</accession>
<evidence type="ECO:0000313" key="3">
    <source>
        <dbReference type="Proteomes" id="UP000572072"/>
    </source>
</evidence>
<feature type="domain" description="DUF6795" evidence="1">
    <location>
        <begin position="13"/>
        <end position="116"/>
    </location>
</feature>
<dbReference type="EMBL" id="VTYN01000012">
    <property type="protein sequence ID" value="NOH48996.1"/>
    <property type="molecule type" value="Genomic_DNA"/>
</dbReference>
<name>A0A7Y3Z9I9_9VIBR</name>
<reference evidence="2 3" key="1">
    <citation type="submission" date="2019-08" db="EMBL/GenBank/DDBJ databases">
        <title>Draft genome sequencing and comparative genomics of hatchery-associated Vibrios.</title>
        <authorList>
            <person name="Kehlet-Delgado H."/>
            <person name="Mueller R.S."/>
        </authorList>
    </citation>
    <scope>NUCLEOTIDE SEQUENCE [LARGE SCALE GENOMIC DNA]</scope>
    <source>
        <strain evidence="2 3">00-78-3</strain>
    </source>
</reference>
<proteinExistence type="predicted"/>
<dbReference type="Proteomes" id="UP000572072">
    <property type="component" value="Unassembled WGS sequence"/>
</dbReference>
<comment type="caution">
    <text evidence="2">The sequence shown here is derived from an EMBL/GenBank/DDBJ whole genome shotgun (WGS) entry which is preliminary data.</text>
</comment>
<gene>
    <name evidence="2" type="ORF">F0262_13120</name>
</gene>
<evidence type="ECO:0000313" key="2">
    <source>
        <dbReference type="EMBL" id="NOH48996.1"/>
    </source>
</evidence>
<dbReference type="RefSeq" id="WP_171358138.1">
    <property type="nucleotide sequence ID" value="NZ_VTYN01000012.1"/>
</dbReference>
<dbReference type="InterPro" id="IPR046474">
    <property type="entry name" value="DUF6795"/>
</dbReference>
<sequence length="152" mass="17490">MNKEDFYEYTPHISGKIFNHKNPIANQEIVFGINSEKVNKEIICKTDNNGSFSFNSIFVERDKETEVIFSEKRVSLYIITEYEGKRAILWNSTLSGFEVTDFERNNLGSLRCDLDSPITSFSFRNENANSAPIYVYSQCSLFGYFESEAIGE</sequence>
<evidence type="ECO:0000259" key="1">
    <source>
        <dbReference type="Pfam" id="PF20598"/>
    </source>
</evidence>
<organism evidence="2 3">
    <name type="scientific">Vibrio rotiferianus</name>
    <dbReference type="NCBI Taxonomy" id="190895"/>
    <lineage>
        <taxon>Bacteria</taxon>
        <taxon>Pseudomonadati</taxon>
        <taxon>Pseudomonadota</taxon>
        <taxon>Gammaproteobacteria</taxon>
        <taxon>Vibrionales</taxon>
        <taxon>Vibrionaceae</taxon>
        <taxon>Vibrio</taxon>
    </lineage>
</organism>
<dbReference type="AlphaFoldDB" id="A0A7Y3Z9I9"/>
<dbReference type="Pfam" id="PF20598">
    <property type="entry name" value="DUF6795"/>
    <property type="match status" value="1"/>
</dbReference>